<dbReference type="Pfam" id="PF04314">
    <property type="entry name" value="PCuAC"/>
    <property type="match status" value="1"/>
</dbReference>
<dbReference type="PANTHER" id="PTHR36302">
    <property type="entry name" value="BLR7088 PROTEIN"/>
    <property type="match status" value="1"/>
</dbReference>
<dbReference type="SUPFAM" id="SSF110087">
    <property type="entry name" value="DR1885-like metal-binding protein"/>
    <property type="match status" value="1"/>
</dbReference>
<organism evidence="1 2">
    <name type="scientific">Methylophilales bacterium MBRS-H7</name>
    <dbReference type="NCBI Taxonomy" id="1623450"/>
    <lineage>
        <taxon>Bacteria</taxon>
        <taxon>Pseudomonadati</taxon>
        <taxon>Pseudomonadota</taxon>
        <taxon>Betaproteobacteria</taxon>
        <taxon>Nitrosomonadales</taxon>
        <taxon>OM43 clade</taxon>
    </lineage>
</organism>
<dbReference type="Gene3D" id="2.60.40.1890">
    <property type="entry name" value="PCu(A)C copper chaperone"/>
    <property type="match status" value="1"/>
</dbReference>
<dbReference type="InterPro" id="IPR058248">
    <property type="entry name" value="Lxx211020-like"/>
</dbReference>
<evidence type="ECO:0000313" key="1">
    <source>
        <dbReference type="EMBL" id="AKO65527.1"/>
    </source>
</evidence>
<accession>A0A0H4JAK3</accession>
<gene>
    <name evidence="1" type="ORF">VI33_01880</name>
</gene>
<protein>
    <recommendedName>
        <fullName evidence="3">Copper chaperone PCu(A)C</fullName>
    </recommendedName>
</protein>
<evidence type="ECO:0000313" key="2">
    <source>
        <dbReference type="Proteomes" id="UP000066549"/>
    </source>
</evidence>
<dbReference type="PATRIC" id="fig|1623450.3.peg.374"/>
<dbReference type="Proteomes" id="UP000066549">
    <property type="component" value="Chromosome"/>
</dbReference>
<sequence>MKKLITIILLLFSNYLLADITFKNPIIKNNFGKKVTAGFATIISDEDLEIIDISSNISKRIEIHTMLMEGDVMKMRKIESPIITTKKPLQLKKSGDHLMIYDLTENLDDLKNITLSFSFKNNSGEVIKKDVDFLVQ</sequence>
<dbReference type="InterPro" id="IPR036182">
    <property type="entry name" value="PCuAC_sf"/>
</dbReference>
<dbReference type="OrthoDB" id="9796962at2"/>
<dbReference type="InterPro" id="IPR007410">
    <property type="entry name" value="LpqE-like"/>
</dbReference>
<name>A0A0H4JAK3_9PROT</name>
<dbReference type="PANTHER" id="PTHR36302:SF1">
    <property type="entry name" value="COPPER CHAPERONE PCU(A)C"/>
    <property type="match status" value="1"/>
</dbReference>
<evidence type="ECO:0008006" key="3">
    <source>
        <dbReference type="Google" id="ProtNLM"/>
    </source>
</evidence>
<reference evidence="1 2" key="1">
    <citation type="submission" date="2015-03" db="EMBL/GenBank/DDBJ databases">
        <title>Comparative analysis of the OM43 clade including a novel species from Red Sea uncovers genomic and metabolic diversity among marine methylotrophs.</title>
        <authorList>
            <person name="Jimenez-Infante F."/>
            <person name="Ngugi D.K."/>
            <person name="Vinu M."/>
            <person name="Alam I."/>
            <person name="Kamau A."/>
            <person name="Blom J."/>
            <person name="Bajic V.B."/>
            <person name="Stingl U."/>
        </authorList>
    </citation>
    <scope>NUCLEOTIDE SEQUENCE [LARGE SCALE GENOMIC DNA]</scope>
    <source>
        <strain evidence="1 2">MBRSH7</strain>
    </source>
</reference>
<proteinExistence type="predicted"/>
<dbReference type="EMBL" id="CP011002">
    <property type="protein sequence ID" value="AKO65527.1"/>
    <property type="molecule type" value="Genomic_DNA"/>
</dbReference>
<keyword evidence="2" id="KW-1185">Reference proteome</keyword>
<dbReference type="AlphaFoldDB" id="A0A0H4JAK3"/>